<evidence type="ECO:0000256" key="1">
    <source>
        <dbReference type="ARBA" id="ARBA00010641"/>
    </source>
</evidence>
<dbReference type="Proteomes" id="UP000441585">
    <property type="component" value="Unassembled WGS sequence"/>
</dbReference>
<dbReference type="RefSeq" id="WP_070874833.1">
    <property type="nucleotide sequence ID" value="NZ_CAJGAA010000002.1"/>
</dbReference>
<keyword evidence="3" id="KW-0731">Sigma factor</keyword>
<dbReference type="SUPFAM" id="SSF88946">
    <property type="entry name" value="Sigma2 domain of RNA polymerase sigma factors"/>
    <property type="match status" value="1"/>
</dbReference>
<dbReference type="Gene3D" id="1.10.1740.10">
    <property type="match status" value="1"/>
</dbReference>
<dbReference type="GO" id="GO:0006352">
    <property type="term" value="P:DNA-templated transcription initiation"/>
    <property type="evidence" value="ECO:0007669"/>
    <property type="project" value="InterPro"/>
</dbReference>
<dbReference type="InterPro" id="IPR039425">
    <property type="entry name" value="RNA_pol_sigma-70-like"/>
</dbReference>
<evidence type="ECO:0000313" key="7">
    <source>
        <dbReference type="EMBL" id="MRX54530.1"/>
    </source>
</evidence>
<feature type="domain" description="RNA polymerase sigma factor 70 region 4 type 2" evidence="6">
    <location>
        <begin position="99"/>
        <end position="151"/>
    </location>
</feature>
<evidence type="ECO:0000259" key="5">
    <source>
        <dbReference type="Pfam" id="PF04542"/>
    </source>
</evidence>
<dbReference type="Pfam" id="PF08281">
    <property type="entry name" value="Sigma70_r4_2"/>
    <property type="match status" value="1"/>
</dbReference>
<dbReference type="GO" id="GO:0003677">
    <property type="term" value="F:DNA binding"/>
    <property type="evidence" value="ECO:0007669"/>
    <property type="project" value="InterPro"/>
</dbReference>
<dbReference type="Pfam" id="PF04542">
    <property type="entry name" value="Sigma70_r2"/>
    <property type="match status" value="1"/>
</dbReference>
<dbReference type="GO" id="GO:0016987">
    <property type="term" value="F:sigma factor activity"/>
    <property type="evidence" value="ECO:0007669"/>
    <property type="project" value="UniProtKB-KW"/>
</dbReference>
<sequence length="168" mass="20060">MNEHHREIERMFKLFGDDLYHFLVYYKGSHDVEDDVQEVFFRALKSEFRGDSHPKTWLIGIARRLVIDQRRKKRFLSWLPKPEQPKSPDDILMEHENIMEAYRAINELKEEYRDVVMLRVISELSVEETSDVLGWTREKVSRTYYRALKKLNQNGQEAIKEGGAELES</sequence>
<evidence type="ECO:0000313" key="8">
    <source>
        <dbReference type="Proteomes" id="UP000441585"/>
    </source>
</evidence>
<name>A0A6I2M8H9_9BACI</name>
<evidence type="ECO:0000259" key="6">
    <source>
        <dbReference type="Pfam" id="PF08281"/>
    </source>
</evidence>
<feature type="domain" description="RNA polymerase sigma-70 region 2" evidence="5">
    <location>
        <begin position="12"/>
        <end position="74"/>
    </location>
</feature>
<gene>
    <name evidence="7" type="ORF">GJU41_11150</name>
</gene>
<keyword evidence="8" id="KW-1185">Reference proteome</keyword>
<dbReference type="EMBL" id="WKKF01000002">
    <property type="protein sequence ID" value="MRX54530.1"/>
    <property type="molecule type" value="Genomic_DNA"/>
</dbReference>
<comment type="similarity">
    <text evidence="1">Belongs to the sigma-70 factor family. ECF subfamily.</text>
</comment>
<dbReference type="SUPFAM" id="SSF88659">
    <property type="entry name" value="Sigma3 and sigma4 domains of RNA polymerase sigma factors"/>
    <property type="match status" value="1"/>
</dbReference>
<accession>A0A6I2M8H9</accession>
<protein>
    <submittedName>
        <fullName evidence="7">Sigma-70 family RNA polymerase sigma factor</fullName>
    </submittedName>
</protein>
<comment type="caution">
    <text evidence="7">The sequence shown here is derived from an EMBL/GenBank/DDBJ whole genome shotgun (WGS) entry which is preliminary data.</text>
</comment>
<dbReference type="Gene3D" id="1.10.10.10">
    <property type="entry name" value="Winged helix-like DNA-binding domain superfamily/Winged helix DNA-binding domain"/>
    <property type="match status" value="1"/>
</dbReference>
<dbReference type="AlphaFoldDB" id="A0A6I2M8H9"/>
<dbReference type="InterPro" id="IPR014284">
    <property type="entry name" value="RNA_pol_sigma-70_dom"/>
</dbReference>
<dbReference type="InterPro" id="IPR013249">
    <property type="entry name" value="RNA_pol_sigma70_r4_t2"/>
</dbReference>
<evidence type="ECO:0000256" key="2">
    <source>
        <dbReference type="ARBA" id="ARBA00023015"/>
    </source>
</evidence>
<proteinExistence type="inferred from homology"/>
<dbReference type="InterPro" id="IPR013325">
    <property type="entry name" value="RNA_pol_sigma_r2"/>
</dbReference>
<dbReference type="InterPro" id="IPR036388">
    <property type="entry name" value="WH-like_DNA-bd_sf"/>
</dbReference>
<organism evidence="7 8">
    <name type="scientific">Metabacillus idriensis</name>
    <dbReference type="NCBI Taxonomy" id="324768"/>
    <lineage>
        <taxon>Bacteria</taxon>
        <taxon>Bacillati</taxon>
        <taxon>Bacillota</taxon>
        <taxon>Bacilli</taxon>
        <taxon>Bacillales</taxon>
        <taxon>Bacillaceae</taxon>
        <taxon>Metabacillus</taxon>
    </lineage>
</organism>
<dbReference type="PANTHER" id="PTHR43133">
    <property type="entry name" value="RNA POLYMERASE ECF-TYPE SIGMA FACTO"/>
    <property type="match status" value="1"/>
</dbReference>
<dbReference type="PANTHER" id="PTHR43133:SF60">
    <property type="entry name" value="RNA POLYMERASE SIGMA FACTOR SIGV"/>
    <property type="match status" value="1"/>
</dbReference>
<evidence type="ECO:0000256" key="4">
    <source>
        <dbReference type="ARBA" id="ARBA00023163"/>
    </source>
</evidence>
<keyword evidence="2" id="KW-0805">Transcription regulation</keyword>
<reference evidence="7 8" key="1">
    <citation type="submission" date="2019-11" db="EMBL/GenBank/DDBJ databases">
        <title>Bacillus idriensis genome.</title>
        <authorList>
            <person name="Konopka E.N."/>
            <person name="Newman J.D."/>
        </authorList>
    </citation>
    <scope>NUCLEOTIDE SEQUENCE [LARGE SCALE GENOMIC DNA]</scope>
    <source>
        <strain evidence="7 8">DSM 19097</strain>
    </source>
</reference>
<dbReference type="NCBIfam" id="TIGR02937">
    <property type="entry name" value="sigma70-ECF"/>
    <property type="match status" value="1"/>
</dbReference>
<keyword evidence="4" id="KW-0804">Transcription</keyword>
<dbReference type="InterPro" id="IPR007627">
    <property type="entry name" value="RNA_pol_sigma70_r2"/>
</dbReference>
<dbReference type="CDD" id="cd06171">
    <property type="entry name" value="Sigma70_r4"/>
    <property type="match status" value="1"/>
</dbReference>
<dbReference type="InterPro" id="IPR013324">
    <property type="entry name" value="RNA_pol_sigma_r3/r4-like"/>
</dbReference>
<evidence type="ECO:0000256" key="3">
    <source>
        <dbReference type="ARBA" id="ARBA00023082"/>
    </source>
</evidence>